<dbReference type="OrthoDB" id="10306252at2759"/>
<name>A0A2G5VGL8_9PELO</name>
<sequence>MVGVTYTDHAKETGDSPKVKSQGESPGTFTDKTGRQRNYRNFDRNNRQSYMQRENTDRKPSNYTKGNHIRKEEPVRNDEQMPLSDDAFTAAYEPRVWQGLPREVKAEIVKQRQLKLARSKQSASSKN</sequence>
<dbReference type="Proteomes" id="UP000230233">
    <property type="component" value="Chromosome I"/>
</dbReference>
<proteinExistence type="predicted"/>
<feature type="compositionally biased region" description="Basic and acidic residues" evidence="1">
    <location>
        <begin position="8"/>
        <end position="18"/>
    </location>
</feature>
<evidence type="ECO:0000313" key="2">
    <source>
        <dbReference type="EMBL" id="PIC50820.1"/>
    </source>
</evidence>
<feature type="compositionally biased region" description="Basic and acidic residues" evidence="1">
    <location>
        <begin position="69"/>
        <end position="79"/>
    </location>
</feature>
<evidence type="ECO:0000256" key="1">
    <source>
        <dbReference type="SAM" id="MobiDB-lite"/>
    </source>
</evidence>
<dbReference type="EMBL" id="PDUG01000001">
    <property type="protein sequence ID" value="PIC50820.1"/>
    <property type="molecule type" value="Genomic_DNA"/>
</dbReference>
<dbReference type="AlphaFoldDB" id="A0A2G5VGL8"/>
<accession>A0A2G5VGL8</accession>
<dbReference type="STRING" id="1611254.A0A2G5VGL8"/>
<evidence type="ECO:0000313" key="3">
    <source>
        <dbReference type="Proteomes" id="UP000230233"/>
    </source>
</evidence>
<organism evidence="2 3">
    <name type="scientific">Caenorhabditis nigoni</name>
    <dbReference type="NCBI Taxonomy" id="1611254"/>
    <lineage>
        <taxon>Eukaryota</taxon>
        <taxon>Metazoa</taxon>
        <taxon>Ecdysozoa</taxon>
        <taxon>Nematoda</taxon>
        <taxon>Chromadorea</taxon>
        <taxon>Rhabditida</taxon>
        <taxon>Rhabditina</taxon>
        <taxon>Rhabditomorpha</taxon>
        <taxon>Rhabditoidea</taxon>
        <taxon>Rhabditidae</taxon>
        <taxon>Peloderinae</taxon>
        <taxon>Caenorhabditis</taxon>
    </lineage>
</organism>
<feature type="region of interest" description="Disordered" evidence="1">
    <location>
        <begin position="1"/>
        <end position="83"/>
    </location>
</feature>
<keyword evidence="3" id="KW-1185">Reference proteome</keyword>
<comment type="caution">
    <text evidence="2">The sequence shown here is derived from an EMBL/GenBank/DDBJ whole genome shotgun (WGS) entry which is preliminary data.</text>
</comment>
<protein>
    <submittedName>
        <fullName evidence="2">Uncharacterized protein</fullName>
    </submittedName>
</protein>
<gene>
    <name evidence="2" type="primary">Cni-D2005.7</name>
    <name evidence="2" type="synonym">Cnig_chr_I.g1574</name>
    <name evidence="2" type="ORF">B9Z55_001574</name>
</gene>
<reference evidence="3" key="1">
    <citation type="submission" date="2017-10" db="EMBL/GenBank/DDBJ databases">
        <title>Rapid genome shrinkage in a self-fertile nematode reveals novel sperm competition proteins.</title>
        <authorList>
            <person name="Yin D."/>
            <person name="Schwarz E.M."/>
            <person name="Thomas C.G."/>
            <person name="Felde R.L."/>
            <person name="Korf I.F."/>
            <person name="Cutter A.D."/>
            <person name="Schartner C.M."/>
            <person name="Ralston E.J."/>
            <person name="Meyer B.J."/>
            <person name="Haag E.S."/>
        </authorList>
    </citation>
    <scope>NUCLEOTIDE SEQUENCE [LARGE SCALE GENOMIC DNA]</scope>
    <source>
        <strain evidence="3">JU1422</strain>
    </source>
</reference>
<feature type="compositionally biased region" description="Polar residues" evidence="1">
    <location>
        <begin position="22"/>
        <end position="31"/>
    </location>
</feature>